<keyword evidence="1" id="KW-0479">Metal-binding</keyword>
<dbReference type="PANTHER" id="PTHR19143:SF45">
    <property type="entry name" value="FIBRINOGEN C DOMAIN-CONTAINING PROTEIN 1"/>
    <property type="match status" value="1"/>
</dbReference>
<feature type="domain" description="Fibrinogen C-terminal" evidence="5">
    <location>
        <begin position="30"/>
        <end position="71"/>
    </location>
</feature>
<evidence type="ECO:0000256" key="4">
    <source>
        <dbReference type="SAM" id="MobiDB-lite"/>
    </source>
</evidence>
<feature type="region of interest" description="Disordered" evidence="4">
    <location>
        <begin position="88"/>
        <end position="120"/>
    </location>
</feature>
<sequence>CGNCVDADNDEKLGKIPVFLELTALLLEKGDSLLKHNGMQFTTKDRDNDQSENNCASFYHGAWWYRNCHTSKNSFLLLNAIHFPSQVESPRQGRPCPRGCHSNGGTHSNGGDYSGDIGGPLRQEREEKWEKQTYVNELEDKRKGLPPFLPLASVPARDDNRNGPVEALLKVSN</sequence>
<dbReference type="SUPFAM" id="SSF56496">
    <property type="entry name" value="Fibrinogen C-terminal domain-like"/>
    <property type="match status" value="1"/>
</dbReference>
<feature type="region of interest" description="Disordered" evidence="4">
    <location>
        <begin position="145"/>
        <end position="173"/>
    </location>
</feature>
<keyword evidence="2" id="KW-0106">Calcium</keyword>
<proteinExistence type="predicted"/>
<dbReference type="GO" id="GO:0046872">
    <property type="term" value="F:metal ion binding"/>
    <property type="evidence" value="ECO:0007669"/>
    <property type="project" value="UniProtKB-KW"/>
</dbReference>
<evidence type="ECO:0000259" key="5">
    <source>
        <dbReference type="PROSITE" id="PS51406"/>
    </source>
</evidence>
<evidence type="ECO:0000256" key="3">
    <source>
        <dbReference type="ARBA" id="ARBA00023180"/>
    </source>
</evidence>
<feature type="non-terminal residue" evidence="6">
    <location>
        <position position="173"/>
    </location>
</feature>
<dbReference type="OrthoDB" id="6145874at2759"/>
<comment type="caution">
    <text evidence="6">The sequence shown here is derived from an EMBL/GenBank/DDBJ whole genome shotgun (WGS) entry which is preliminary data.</text>
</comment>
<dbReference type="PANTHER" id="PTHR19143">
    <property type="entry name" value="FIBRINOGEN/TENASCIN/ANGIOPOEITIN"/>
    <property type="match status" value="1"/>
</dbReference>
<evidence type="ECO:0000256" key="1">
    <source>
        <dbReference type="ARBA" id="ARBA00022723"/>
    </source>
</evidence>
<dbReference type="AlphaFoldDB" id="A0A9Q0D7V3"/>
<dbReference type="InterPro" id="IPR050373">
    <property type="entry name" value="Fibrinogen_C-term_domain"/>
</dbReference>
<keyword evidence="3" id="KW-0325">Glycoprotein</keyword>
<dbReference type="PROSITE" id="PS51406">
    <property type="entry name" value="FIBRINOGEN_C_2"/>
    <property type="match status" value="1"/>
</dbReference>
<dbReference type="Proteomes" id="UP001148018">
    <property type="component" value="Unassembled WGS sequence"/>
</dbReference>
<dbReference type="InterPro" id="IPR002181">
    <property type="entry name" value="Fibrinogen_a/b/g_C_dom"/>
</dbReference>
<organism evidence="6 7">
    <name type="scientific">Muraenolepis orangiensis</name>
    <name type="common">Patagonian moray cod</name>
    <dbReference type="NCBI Taxonomy" id="630683"/>
    <lineage>
        <taxon>Eukaryota</taxon>
        <taxon>Metazoa</taxon>
        <taxon>Chordata</taxon>
        <taxon>Craniata</taxon>
        <taxon>Vertebrata</taxon>
        <taxon>Euteleostomi</taxon>
        <taxon>Actinopterygii</taxon>
        <taxon>Neopterygii</taxon>
        <taxon>Teleostei</taxon>
        <taxon>Neoteleostei</taxon>
        <taxon>Acanthomorphata</taxon>
        <taxon>Zeiogadaria</taxon>
        <taxon>Gadariae</taxon>
        <taxon>Gadiformes</taxon>
        <taxon>Muraenolepidoidei</taxon>
        <taxon>Muraenolepididae</taxon>
        <taxon>Muraenolepis</taxon>
    </lineage>
</organism>
<accession>A0A9Q0D7V3</accession>
<gene>
    <name evidence="6" type="ORF">NHX12_000232</name>
</gene>
<evidence type="ECO:0000313" key="6">
    <source>
        <dbReference type="EMBL" id="KAJ3582796.1"/>
    </source>
</evidence>
<name>A0A9Q0D7V3_9TELE</name>
<dbReference type="GO" id="GO:0005615">
    <property type="term" value="C:extracellular space"/>
    <property type="evidence" value="ECO:0007669"/>
    <property type="project" value="TreeGrafter"/>
</dbReference>
<evidence type="ECO:0000256" key="2">
    <source>
        <dbReference type="ARBA" id="ARBA00022837"/>
    </source>
</evidence>
<dbReference type="Pfam" id="PF00147">
    <property type="entry name" value="Fibrinogen_C"/>
    <property type="match status" value="1"/>
</dbReference>
<dbReference type="Gene3D" id="4.10.530.10">
    <property type="entry name" value="Gamma-fibrinogen Carboxyl Terminal Fragment, domain 2"/>
    <property type="match status" value="1"/>
</dbReference>
<reference evidence="6" key="1">
    <citation type="submission" date="2022-07" db="EMBL/GenBank/DDBJ databases">
        <title>Chromosome-level genome of Muraenolepis orangiensis.</title>
        <authorList>
            <person name="Kim J."/>
        </authorList>
    </citation>
    <scope>NUCLEOTIDE SEQUENCE</scope>
    <source>
        <strain evidence="6">KU_S4_2022</strain>
        <tissue evidence="6">Muscle</tissue>
    </source>
</reference>
<keyword evidence="7" id="KW-1185">Reference proteome</keyword>
<dbReference type="InterPro" id="IPR036056">
    <property type="entry name" value="Fibrinogen-like_C"/>
</dbReference>
<evidence type="ECO:0000313" key="7">
    <source>
        <dbReference type="Proteomes" id="UP001148018"/>
    </source>
</evidence>
<dbReference type="EMBL" id="JANIIK010000710">
    <property type="protein sequence ID" value="KAJ3582796.1"/>
    <property type="molecule type" value="Genomic_DNA"/>
</dbReference>
<protein>
    <recommendedName>
        <fullName evidence="5">Fibrinogen C-terminal domain-containing protein</fullName>
    </recommendedName>
</protein>